<sequence>MAKPINMTSTQAQNTLTPDMRNELYSALLSGNGIRNVESTLDHEMQASGFKSNLKAYVTHLLRSGECTSYAQALDRVLDKIRSDSQQQPKPNGVNGTNGHAKDADDYNLRLPDEVVTAGARTLGVELEKVCDIAVDR</sequence>
<dbReference type="OrthoDB" id="5355007at2759"/>
<dbReference type="EMBL" id="CAOQHR010000011">
    <property type="protein sequence ID" value="CAI6340926.1"/>
    <property type="molecule type" value="Genomic_DNA"/>
</dbReference>
<dbReference type="Proteomes" id="UP001152607">
    <property type="component" value="Unassembled WGS sequence"/>
</dbReference>
<evidence type="ECO:0000256" key="1">
    <source>
        <dbReference type="SAM" id="MobiDB-lite"/>
    </source>
</evidence>
<comment type="caution">
    <text evidence="2">The sequence shown here is derived from an EMBL/GenBank/DDBJ whole genome shotgun (WGS) entry which is preliminary data.</text>
</comment>
<reference evidence="2" key="1">
    <citation type="submission" date="2023-01" db="EMBL/GenBank/DDBJ databases">
        <authorList>
            <person name="Van Ghelder C."/>
            <person name="Rancurel C."/>
        </authorList>
    </citation>
    <scope>NUCLEOTIDE SEQUENCE</scope>
    <source>
        <strain evidence="2">CNCM I-4278</strain>
    </source>
</reference>
<accession>A0A9W4XWI7</accession>
<evidence type="ECO:0000313" key="3">
    <source>
        <dbReference type="Proteomes" id="UP001152607"/>
    </source>
</evidence>
<gene>
    <name evidence="2" type="ORF">PDIGIT_LOCUS14112</name>
</gene>
<keyword evidence="3" id="KW-1185">Reference proteome</keyword>
<name>A0A9W4XWI7_9PLEO</name>
<proteinExistence type="predicted"/>
<feature type="compositionally biased region" description="Polar residues" evidence="1">
    <location>
        <begin position="84"/>
        <end position="98"/>
    </location>
</feature>
<protein>
    <submittedName>
        <fullName evidence="2">Uncharacterized protein</fullName>
    </submittedName>
</protein>
<feature type="region of interest" description="Disordered" evidence="1">
    <location>
        <begin position="80"/>
        <end position="106"/>
    </location>
</feature>
<dbReference type="AlphaFoldDB" id="A0A9W4XWI7"/>
<evidence type="ECO:0000313" key="2">
    <source>
        <dbReference type="EMBL" id="CAI6340926.1"/>
    </source>
</evidence>
<organism evidence="2 3">
    <name type="scientific">Periconia digitata</name>
    <dbReference type="NCBI Taxonomy" id="1303443"/>
    <lineage>
        <taxon>Eukaryota</taxon>
        <taxon>Fungi</taxon>
        <taxon>Dikarya</taxon>
        <taxon>Ascomycota</taxon>
        <taxon>Pezizomycotina</taxon>
        <taxon>Dothideomycetes</taxon>
        <taxon>Pleosporomycetidae</taxon>
        <taxon>Pleosporales</taxon>
        <taxon>Massarineae</taxon>
        <taxon>Periconiaceae</taxon>
        <taxon>Periconia</taxon>
    </lineage>
</organism>